<keyword evidence="2" id="KW-1185">Reference proteome</keyword>
<evidence type="ECO:0000313" key="1">
    <source>
        <dbReference type="EMBL" id="KAK7939667.1"/>
    </source>
</evidence>
<dbReference type="EMBL" id="JBBPFD010000002">
    <property type="protein sequence ID" value="KAK7939667.1"/>
    <property type="molecule type" value="Genomic_DNA"/>
</dbReference>
<reference evidence="2" key="1">
    <citation type="submission" date="2024-04" db="EMBL/GenBank/DDBJ databases">
        <title>Salinicola lusitanus LLJ914,a marine bacterium isolated from the Okinawa Trough.</title>
        <authorList>
            <person name="Li J."/>
        </authorList>
    </citation>
    <scope>NUCLEOTIDE SEQUENCE [LARGE SCALE GENOMIC DNA]</scope>
</reference>
<evidence type="ECO:0008006" key="3">
    <source>
        <dbReference type="Google" id="ProtNLM"/>
    </source>
</evidence>
<name>A0AAW0Q575_9GOBI</name>
<comment type="caution">
    <text evidence="1">The sequence shown here is derived from an EMBL/GenBank/DDBJ whole genome shotgun (WGS) entry which is preliminary data.</text>
</comment>
<proteinExistence type="predicted"/>
<organism evidence="1 2">
    <name type="scientific">Mugilogobius chulae</name>
    <name type="common">yellowstripe goby</name>
    <dbReference type="NCBI Taxonomy" id="88201"/>
    <lineage>
        <taxon>Eukaryota</taxon>
        <taxon>Metazoa</taxon>
        <taxon>Chordata</taxon>
        <taxon>Craniata</taxon>
        <taxon>Vertebrata</taxon>
        <taxon>Euteleostomi</taxon>
        <taxon>Actinopterygii</taxon>
        <taxon>Neopterygii</taxon>
        <taxon>Teleostei</taxon>
        <taxon>Neoteleostei</taxon>
        <taxon>Acanthomorphata</taxon>
        <taxon>Gobiaria</taxon>
        <taxon>Gobiiformes</taxon>
        <taxon>Gobioidei</taxon>
        <taxon>Gobiidae</taxon>
        <taxon>Gobionellinae</taxon>
        <taxon>Mugilogobius</taxon>
    </lineage>
</organism>
<dbReference type="AlphaFoldDB" id="A0AAW0Q575"/>
<protein>
    <recommendedName>
        <fullName evidence="3">Galectin</fullName>
    </recommendedName>
</protein>
<dbReference type="Proteomes" id="UP001460270">
    <property type="component" value="Unassembled WGS sequence"/>
</dbReference>
<evidence type="ECO:0000313" key="2">
    <source>
        <dbReference type="Proteomes" id="UP001460270"/>
    </source>
</evidence>
<sequence>MLCLVSHWIKVSGPQRGNRQNEPDVRHVCEVWPDLQKGQHVRVKGLRYGGDHLDIGYQMSLIYRCFLQLLLDYSKVFPGQSRDPPASEPPAQPSSSCLCRWFHAESLARKFGVV</sequence>
<gene>
    <name evidence="1" type="ORF">WMY93_002993</name>
</gene>
<accession>A0AAW0Q575</accession>